<keyword evidence="6" id="KW-0653">Protein transport</keyword>
<protein>
    <submittedName>
        <fullName evidence="9">Flagellar protein export ATPase FliI</fullName>
    </submittedName>
</protein>
<evidence type="ECO:0000256" key="1">
    <source>
        <dbReference type="ARBA" id="ARBA00004496"/>
    </source>
</evidence>
<dbReference type="FunFam" id="3.40.50.12240:FF:000002">
    <property type="entry name" value="Flagellum-specific ATP synthase FliI"/>
    <property type="match status" value="1"/>
</dbReference>
<reference evidence="9 10" key="1">
    <citation type="journal article" date="2017" name="Nat. Commun.">
        <title>In situ click chemistry generation of cyclooxygenase-2 inhibitors.</title>
        <authorList>
            <person name="Bhardwaj A."/>
            <person name="Kaur J."/>
            <person name="Wuest M."/>
            <person name="Wuest F."/>
        </authorList>
    </citation>
    <scope>NUCLEOTIDE SEQUENCE [LARGE SCALE GENOMIC DNA]</scope>
    <source>
        <strain evidence="9">S2_018_000_R2_106</strain>
    </source>
</reference>
<dbReference type="CDD" id="cd01136">
    <property type="entry name" value="ATPase_flagellum-secretory_path_III"/>
    <property type="match status" value="1"/>
</dbReference>
<keyword evidence="4" id="KW-0547">Nucleotide-binding</keyword>
<dbReference type="InterPro" id="IPR000194">
    <property type="entry name" value="ATPase_F1/V1/A1_a/bsu_nucl-bd"/>
</dbReference>
<dbReference type="EMBL" id="VAFM01000002">
    <property type="protein sequence ID" value="TKW60980.1"/>
    <property type="molecule type" value="Genomic_DNA"/>
</dbReference>
<evidence type="ECO:0000256" key="3">
    <source>
        <dbReference type="ARBA" id="ARBA00022490"/>
    </source>
</evidence>
<evidence type="ECO:0000256" key="5">
    <source>
        <dbReference type="ARBA" id="ARBA00022840"/>
    </source>
</evidence>
<keyword evidence="7" id="KW-1278">Translocase</keyword>
<dbReference type="SUPFAM" id="SSF52540">
    <property type="entry name" value="P-loop containing nucleoside triphosphate hydrolases"/>
    <property type="match status" value="1"/>
</dbReference>
<gene>
    <name evidence="9" type="primary">fliI</name>
    <name evidence="9" type="ORF">DI628_07385</name>
</gene>
<dbReference type="GO" id="GO:0030254">
    <property type="term" value="P:protein secretion by the type III secretion system"/>
    <property type="evidence" value="ECO:0007669"/>
    <property type="project" value="InterPro"/>
</dbReference>
<dbReference type="Pfam" id="PF00006">
    <property type="entry name" value="ATP-synt_ab"/>
    <property type="match status" value="1"/>
</dbReference>
<dbReference type="Proteomes" id="UP000320948">
    <property type="component" value="Unassembled WGS sequence"/>
</dbReference>
<evidence type="ECO:0000256" key="7">
    <source>
        <dbReference type="ARBA" id="ARBA00022967"/>
    </source>
</evidence>
<evidence type="ECO:0000256" key="2">
    <source>
        <dbReference type="ARBA" id="ARBA00022448"/>
    </source>
</evidence>
<evidence type="ECO:0000259" key="8">
    <source>
        <dbReference type="SMART" id="SM00382"/>
    </source>
</evidence>
<keyword evidence="9" id="KW-0966">Cell projection</keyword>
<sequence length="444" mass="47529">MPELVERLEQVPLAHPYGRVVAVDGLVVRVAGLSEAGAATMGARCRINDISGEPGGRPAEVVGTAEDGNTLLMPYGTMEGIGPGQRVYMDGPSGGKLRINHSWIGRVVNGLGEPLDGKGALASVGGEERLLRAGPPPAFQRKMVGAKMDTGVRVLNTLLPLCEGQRMGIFAGSGVGKSVLMGMLTKHSKAEVTVIGLIGERGKELNEFIQEELGPAGLARSVVITATSDEPPLVRRQAAYLTLAVAEYFRDCGFKVLLLMDSVTRLAQAQREIGLASREPPTTRGYTPSVFAELPRLLERAGPGTGTGTISAIFTVLVEGSDMEEPVADAVRGILDGHIILTRSLAERGHFPAIEVLKSVSRMVPKCLSAEEYALVRRTRQILATYDDMAELIRLGAYTSGSDPQVDEAIRLMPRLEEFLKQAPNESCSMADSFRMLEEVLGKV</sequence>
<dbReference type="SMART" id="SM00382">
    <property type="entry name" value="AAA"/>
    <property type="match status" value="1"/>
</dbReference>
<comment type="caution">
    <text evidence="9">The sequence shown here is derived from an EMBL/GenBank/DDBJ whole genome shotgun (WGS) entry which is preliminary data.</text>
</comment>
<dbReference type="PANTHER" id="PTHR15184">
    <property type="entry name" value="ATP SYNTHASE"/>
    <property type="match status" value="1"/>
</dbReference>
<dbReference type="GO" id="GO:0016887">
    <property type="term" value="F:ATP hydrolysis activity"/>
    <property type="evidence" value="ECO:0007669"/>
    <property type="project" value="InterPro"/>
</dbReference>
<dbReference type="InterPro" id="IPR040627">
    <property type="entry name" value="T3SS_ATPase_C"/>
</dbReference>
<dbReference type="InterPro" id="IPR027417">
    <property type="entry name" value="P-loop_NTPase"/>
</dbReference>
<keyword evidence="2" id="KW-0813">Transport</keyword>
<dbReference type="AlphaFoldDB" id="A0A6N4RD29"/>
<keyword evidence="9" id="KW-0969">Cilium</keyword>
<keyword evidence="9" id="KW-0282">Flagellum</keyword>
<accession>A0A6N4RD29</accession>
<dbReference type="GO" id="GO:0030257">
    <property type="term" value="C:type III protein secretion system complex"/>
    <property type="evidence" value="ECO:0007669"/>
    <property type="project" value="InterPro"/>
</dbReference>
<dbReference type="PANTHER" id="PTHR15184:SF9">
    <property type="entry name" value="SPI-1 TYPE 3 SECRETION SYSTEM ATPASE"/>
    <property type="match status" value="1"/>
</dbReference>
<organism evidence="9 10">
    <name type="scientific">Blastochloris viridis</name>
    <name type="common">Rhodopseudomonas viridis</name>
    <dbReference type="NCBI Taxonomy" id="1079"/>
    <lineage>
        <taxon>Bacteria</taxon>
        <taxon>Pseudomonadati</taxon>
        <taxon>Pseudomonadota</taxon>
        <taxon>Alphaproteobacteria</taxon>
        <taxon>Hyphomicrobiales</taxon>
        <taxon>Blastochloridaceae</taxon>
        <taxon>Blastochloris</taxon>
    </lineage>
</organism>
<dbReference type="Gene3D" id="3.40.50.12240">
    <property type="match status" value="1"/>
</dbReference>
<keyword evidence="5" id="KW-0067">ATP-binding</keyword>
<feature type="domain" description="AAA+ ATPase" evidence="8">
    <location>
        <begin position="163"/>
        <end position="345"/>
    </location>
</feature>
<comment type="subcellular location">
    <subcellularLocation>
        <location evidence="1">Cytoplasm</location>
    </subcellularLocation>
</comment>
<dbReference type="CDD" id="cd18114">
    <property type="entry name" value="ATP-synt_flagellum-secretory_path_III_C"/>
    <property type="match status" value="1"/>
</dbReference>
<keyword evidence="3" id="KW-0963">Cytoplasm</keyword>
<dbReference type="Pfam" id="PF18269">
    <property type="entry name" value="T3SS_ATPase_C"/>
    <property type="match status" value="1"/>
</dbReference>
<dbReference type="GO" id="GO:0005524">
    <property type="term" value="F:ATP binding"/>
    <property type="evidence" value="ECO:0007669"/>
    <property type="project" value="UniProtKB-KW"/>
</dbReference>
<dbReference type="GO" id="GO:0046933">
    <property type="term" value="F:proton-transporting ATP synthase activity, rotational mechanism"/>
    <property type="evidence" value="ECO:0007669"/>
    <property type="project" value="TreeGrafter"/>
</dbReference>
<evidence type="ECO:0000256" key="6">
    <source>
        <dbReference type="ARBA" id="ARBA00022927"/>
    </source>
</evidence>
<proteinExistence type="predicted"/>
<dbReference type="InterPro" id="IPR005714">
    <property type="entry name" value="ATPase_T3SS_FliI/YscN"/>
</dbReference>
<dbReference type="NCBIfam" id="TIGR01026">
    <property type="entry name" value="fliI_yscN"/>
    <property type="match status" value="1"/>
</dbReference>
<dbReference type="InterPro" id="IPR050053">
    <property type="entry name" value="ATPase_alpha/beta_chains"/>
</dbReference>
<name>A0A6N4RD29_BLAVI</name>
<evidence type="ECO:0000313" key="10">
    <source>
        <dbReference type="Proteomes" id="UP000320948"/>
    </source>
</evidence>
<evidence type="ECO:0000256" key="4">
    <source>
        <dbReference type="ARBA" id="ARBA00022741"/>
    </source>
</evidence>
<dbReference type="GO" id="GO:0005737">
    <property type="term" value="C:cytoplasm"/>
    <property type="evidence" value="ECO:0007669"/>
    <property type="project" value="UniProtKB-SubCell"/>
</dbReference>
<evidence type="ECO:0000313" key="9">
    <source>
        <dbReference type="EMBL" id="TKW60980.1"/>
    </source>
</evidence>
<dbReference type="InterPro" id="IPR003593">
    <property type="entry name" value="AAA+_ATPase"/>
</dbReference>